<evidence type="ECO:0000313" key="2">
    <source>
        <dbReference type="Proteomes" id="UP000828390"/>
    </source>
</evidence>
<evidence type="ECO:0000313" key="1">
    <source>
        <dbReference type="EMBL" id="KAH3740958.1"/>
    </source>
</evidence>
<gene>
    <name evidence="1" type="ORF">DPMN_047676</name>
</gene>
<dbReference type="EMBL" id="JAIWYP010000011">
    <property type="protein sequence ID" value="KAH3740958.1"/>
    <property type="molecule type" value="Genomic_DNA"/>
</dbReference>
<dbReference type="Proteomes" id="UP000828390">
    <property type="component" value="Unassembled WGS sequence"/>
</dbReference>
<reference evidence="1" key="2">
    <citation type="submission" date="2020-11" db="EMBL/GenBank/DDBJ databases">
        <authorList>
            <person name="McCartney M.A."/>
            <person name="Auch B."/>
            <person name="Kono T."/>
            <person name="Mallez S."/>
            <person name="Becker A."/>
            <person name="Gohl D.M."/>
            <person name="Silverstein K.A.T."/>
            <person name="Koren S."/>
            <person name="Bechman K.B."/>
            <person name="Herman A."/>
            <person name="Abrahante J.E."/>
            <person name="Garbe J."/>
        </authorList>
    </citation>
    <scope>NUCLEOTIDE SEQUENCE</scope>
    <source>
        <strain evidence="1">Duluth1</strain>
        <tissue evidence="1">Whole animal</tissue>
    </source>
</reference>
<reference evidence="1" key="1">
    <citation type="journal article" date="2019" name="bioRxiv">
        <title>The Genome of the Zebra Mussel, Dreissena polymorpha: A Resource for Invasive Species Research.</title>
        <authorList>
            <person name="McCartney M.A."/>
            <person name="Auch B."/>
            <person name="Kono T."/>
            <person name="Mallez S."/>
            <person name="Zhang Y."/>
            <person name="Obille A."/>
            <person name="Becker A."/>
            <person name="Abrahante J.E."/>
            <person name="Garbe J."/>
            <person name="Badalamenti J.P."/>
            <person name="Herman A."/>
            <person name="Mangelson H."/>
            <person name="Liachko I."/>
            <person name="Sullivan S."/>
            <person name="Sone E.D."/>
            <person name="Koren S."/>
            <person name="Silverstein K.A.T."/>
            <person name="Beckman K.B."/>
            <person name="Gohl D.M."/>
        </authorList>
    </citation>
    <scope>NUCLEOTIDE SEQUENCE</scope>
    <source>
        <strain evidence="1">Duluth1</strain>
        <tissue evidence="1">Whole animal</tissue>
    </source>
</reference>
<comment type="caution">
    <text evidence="1">The sequence shown here is derived from an EMBL/GenBank/DDBJ whole genome shotgun (WGS) entry which is preliminary data.</text>
</comment>
<sequence>MDQQSYASYVQSLHEELEKIHLVAHKASKLGNSIKSATMTFMPKSGCCQLVMVLGCTTQQSVSVCGQNLLRSGSVLI</sequence>
<protein>
    <submittedName>
        <fullName evidence="1">Uncharacterized protein</fullName>
    </submittedName>
</protein>
<keyword evidence="2" id="KW-1185">Reference proteome</keyword>
<proteinExistence type="predicted"/>
<organism evidence="1 2">
    <name type="scientific">Dreissena polymorpha</name>
    <name type="common">Zebra mussel</name>
    <name type="synonym">Mytilus polymorpha</name>
    <dbReference type="NCBI Taxonomy" id="45954"/>
    <lineage>
        <taxon>Eukaryota</taxon>
        <taxon>Metazoa</taxon>
        <taxon>Spiralia</taxon>
        <taxon>Lophotrochozoa</taxon>
        <taxon>Mollusca</taxon>
        <taxon>Bivalvia</taxon>
        <taxon>Autobranchia</taxon>
        <taxon>Heteroconchia</taxon>
        <taxon>Euheterodonta</taxon>
        <taxon>Imparidentia</taxon>
        <taxon>Neoheterodontei</taxon>
        <taxon>Myida</taxon>
        <taxon>Dreissenoidea</taxon>
        <taxon>Dreissenidae</taxon>
        <taxon>Dreissena</taxon>
    </lineage>
</organism>
<accession>A0A9D4DBW0</accession>
<name>A0A9D4DBW0_DREPO</name>
<dbReference type="AlphaFoldDB" id="A0A9D4DBW0"/>